<accession>M1DNZ0</accession>
<dbReference type="Proteomes" id="UP000011115">
    <property type="component" value="Unassembled WGS sequence"/>
</dbReference>
<dbReference type="AlphaFoldDB" id="M1DNZ0"/>
<dbReference type="EnsemblPlants" id="PGSC0003DMT400092039">
    <property type="protein sequence ID" value="PGSC0003DMT400092039"/>
    <property type="gene ID" value="PGSC0003DMG400041610"/>
</dbReference>
<proteinExistence type="predicted"/>
<evidence type="ECO:0000313" key="2">
    <source>
        <dbReference type="Proteomes" id="UP000011115"/>
    </source>
</evidence>
<dbReference type="HOGENOM" id="CLU_122599_0_0_1"/>
<reference evidence="2" key="1">
    <citation type="journal article" date="2011" name="Nature">
        <title>Genome sequence and analysis of the tuber crop potato.</title>
        <authorList>
            <consortium name="The Potato Genome Sequencing Consortium"/>
        </authorList>
    </citation>
    <scope>NUCLEOTIDE SEQUENCE [LARGE SCALE GENOMIC DNA]</scope>
    <source>
        <strain evidence="2">cv. DM1-3 516 R44</strain>
    </source>
</reference>
<evidence type="ECO:0000313" key="1">
    <source>
        <dbReference type="EnsemblPlants" id="PGSC0003DMT400092039"/>
    </source>
</evidence>
<dbReference type="PaxDb" id="4113-PGSC0003DMT400092039"/>
<name>M1DNZ0_SOLTU</name>
<keyword evidence="2" id="KW-1185">Reference proteome</keyword>
<sequence length="150" mass="17225">MARLVNEERRVLRGSLHTMPDIHELFQWHRCKWMARSTGFFSEEIVREFYAPYAATLRGSIDRRENPSAQPPLKATLVCGFSIYISETTIRRFLYGPGNTLSINTAKFDYHWDIVRSGAFQRNAVHRDTLLRCFPVTLLQTESATSGSAP</sequence>
<dbReference type="Gramene" id="PGSC0003DMT400092039">
    <property type="protein sequence ID" value="PGSC0003DMT400092039"/>
    <property type="gene ID" value="PGSC0003DMG400041610"/>
</dbReference>
<protein>
    <submittedName>
        <fullName evidence="1">Integrase core domain containing protein</fullName>
    </submittedName>
</protein>
<dbReference type="InParanoid" id="M1DNZ0"/>
<reference evidence="1" key="2">
    <citation type="submission" date="2015-06" db="UniProtKB">
        <authorList>
            <consortium name="EnsemblPlants"/>
        </authorList>
    </citation>
    <scope>IDENTIFICATION</scope>
    <source>
        <strain evidence="1">DM1-3 516 R44</strain>
    </source>
</reference>
<organism evidence="1 2">
    <name type="scientific">Solanum tuberosum</name>
    <name type="common">Potato</name>
    <dbReference type="NCBI Taxonomy" id="4113"/>
    <lineage>
        <taxon>Eukaryota</taxon>
        <taxon>Viridiplantae</taxon>
        <taxon>Streptophyta</taxon>
        <taxon>Embryophyta</taxon>
        <taxon>Tracheophyta</taxon>
        <taxon>Spermatophyta</taxon>
        <taxon>Magnoliopsida</taxon>
        <taxon>eudicotyledons</taxon>
        <taxon>Gunneridae</taxon>
        <taxon>Pentapetalae</taxon>
        <taxon>asterids</taxon>
        <taxon>lamiids</taxon>
        <taxon>Solanales</taxon>
        <taxon>Solanaceae</taxon>
        <taxon>Solanoideae</taxon>
        <taxon>Solaneae</taxon>
        <taxon>Solanum</taxon>
    </lineage>
</organism>